<feature type="compositionally biased region" description="Low complexity" evidence="2">
    <location>
        <begin position="642"/>
        <end position="654"/>
    </location>
</feature>
<sequence>MPNPSKYKSSSAKLRFAPRLQNAEPKAQTIEQLRAESKALDKKIAAMKLEKLPKLPTYATVTEADDSEYEAESSLMAQQKPRAVPRFCTVVISPSPEPDKDNQSLQARRPVRKEKTSRDINEDLKSHALAITSDSGPSVEESIKIVADFKSEREKQKLRPIVRPKSSPAPTPPVVPRKRGRPPKVQPKSPLDAASTQQMDDELERSLTLIAIRQLADDTQKRLQEVLDHADDLKTELALLQMQEKELIAFTTASQDIPQTQESTPHQGTNSQYLSSSPLAAGTPELSKLVQDSSSDSSDQEDDSDSEFQPASKKWILALASPNIQELTDEERDSFIGQTNLACRFRRASRLNNPKPPFEKEDNVDEIEVESDCEFSRNGREEEKREDIEDDYEFELEGSINMGDGVKKCRPTKSNTIVVVQPKEKQIKMKAGNLVDGKVEKTTEIKDASKPIIKSETKPWAKYQTANRSNNKATTIDPLRNKGEQITTALNTPPEEGLDPMAKQSKHIIDCISGASKRKSQNKELEPPKKKVKLQSKPTVCKPFGVKEVLPSVDVTKDDTPVPTILEETQAPKLLSPKHGRVKRTARELAGLVKKKSIPVALTKDEPAKFQLKEIVETKKKPTPITPTNVKIEKEPGIKNKTAGATDAAHPAAGSSNPKLGNGKSTSKPAPKSGSPDPLTSANKVPSETTKGKVVVKSKNRKSGVNMRSDVNDTIDDLQQYFAMDEYNAKKATVKKQ</sequence>
<feature type="coiled-coil region" evidence="1">
    <location>
        <begin position="216"/>
        <end position="243"/>
    </location>
</feature>
<gene>
    <name evidence="3" type="ORF">TWF694_001667</name>
</gene>
<evidence type="ECO:0000313" key="4">
    <source>
        <dbReference type="Proteomes" id="UP001365542"/>
    </source>
</evidence>
<feature type="compositionally biased region" description="Polar residues" evidence="2">
    <location>
        <begin position="678"/>
        <end position="689"/>
    </location>
</feature>
<dbReference type="Proteomes" id="UP001365542">
    <property type="component" value="Unassembled WGS sequence"/>
</dbReference>
<feature type="region of interest" description="Disordered" evidence="2">
    <location>
        <begin position="1"/>
        <end position="26"/>
    </location>
</feature>
<name>A0AAV9X386_9PEZI</name>
<proteinExistence type="predicted"/>
<feature type="region of interest" description="Disordered" evidence="2">
    <location>
        <begin position="513"/>
        <end position="534"/>
    </location>
</feature>
<protein>
    <submittedName>
        <fullName evidence="3">Uncharacterized protein</fullName>
    </submittedName>
</protein>
<feature type="region of interest" description="Disordered" evidence="2">
    <location>
        <begin position="354"/>
        <end position="389"/>
    </location>
</feature>
<organism evidence="3 4">
    <name type="scientific">Orbilia ellipsospora</name>
    <dbReference type="NCBI Taxonomy" id="2528407"/>
    <lineage>
        <taxon>Eukaryota</taxon>
        <taxon>Fungi</taxon>
        <taxon>Dikarya</taxon>
        <taxon>Ascomycota</taxon>
        <taxon>Pezizomycotina</taxon>
        <taxon>Orbiliomycetes</taxon>
        <taxon>Orbiliales</taxon>
        <taxon>Orbiliaceae</taxon>
        <taxon>Orbilia</taxon>
    </lineage>
</organism>
<keyword evidence="4" id="KW-1185">Reference proteome</keyword>
<feature type="compositionally biased region" description="Basic and acidic residues" evidence="2">
    <location>
        <begin position="113"/>
        <end position="126"/>
    </location>
</feature>
<feature type="compositionally biased region" description="Polar residues" evidence="2">
    <location>
        <begin position="258"/>
        <end position="278"/>
    </location>
</feature>
<evidence type="ECO:0000256" key="2">
    <source>
        <dbReference type="SAM" id="MobiDB-lite"/>
    </source>
</evidence>
<feature type="compositionally biased region" description="Basic and acidic residues" evidence="2">
    <location>
        <begin position="374"/>
        <end position="387"/>
    </location>
</feature>
<evidence type="ECO:0000256" key="1">
    <source>
        <dbReference type="SAM" id="Coils"/>
    </source>
</evidence>
<accession>A0AAV9X386</accession>
<comment type="caution">
    <text evidence="3">The sequence shown here is derived from an EMBL/GenBank/DDBJ whole genome shotgun (WGS) entry which is preliminary data.</text>
</comment>
<feature type="compositionally biased region" description="Basic and acidic residues" evidence="2">
    <location>
        <begin position="141"/>
        <end position="157"/>
    </location>
</feature>
<feature type="compositionally biased region" description="Polar residues" evidence="2">
    <location>
        <begin position="464"/>
        <end position="474"/>
    </location>
</feature>
<dbReference type="AlphaFoldDB" id="A0AAV9X386"/>
<keyword evidence="1" id="KW-0175">Coiled coil</keyword>
<feature type="compositionally biased region" description="Acidic residues" evidence="2">
    <location>
        <begin position="362"/>
        <end position="373"/>
    </location>
</feature>
<feature type="region of interest" description="Disordered" evidence="2">
    <location>
        <begin position="258"/>
        <end position="310"/>
    </location>
</feature>
<reference evidence="3 4" key="1">
    <citation type="submission" date="2019-10" db="EMBL/GenBank/DDBJ databases">
        <authorList>
            <person name="Palmer J.M."/>
        </authorList>
    </citation>
    <scope>NUCLEOTIDE SEQUENCE [LARGE SCALE GENOMIC DNA]</scope>
    <source>
        <strain evidence="3 4">TWF694</strain>
    </source>
</reference>
<feature type="compositionally biased region" description="Polar residues" evidence="2">
    <location>
        <begin position="655"/>
        <end position="668"/>
    </location>
</feature>
<feature type="compositionally biased region" description="Polar residues" evidence="2">
    <location>
        <begin position="1"/>
        <end position="12"/>
    </location>
</feature>
<feature type="region of interest" description="Disordered" evidence="2">
    <location>
        <begin position="620"/>
        <end position="712"/>
    </location>
</feature>
<evidence type="ECO:0000313" key="3">
    <source>
        <dbReference type="EMBL" id="KAK6535197.1"/>
    </source>
</evidence>
<dbReference type="EMBL" id="JAVHJO010000010">
    <property type="protein sequence ID" value="KAK6535197.1"/>
    <property type="molecule type" value="Genomic_DNA"/>
</dbReference>
<feature type="region of interest" description="Disordered" evidence="2">
    <location>
        <begin position="90"/>
        <end position="200"/>
    </location>
</feature>
<feature type="region of interest" description="Disordered" evidence="2">
    <location>
        <begin position="459"/>
        <end position="483"/>
    </location>
</feature>